<dbReference type="EMBL" id="VBAK01000152">
    <property type="protein sequence ID" value="TMI87690.1"/>
    <property type="molecule type" value="Genomic_DNA"/>
</dbReference>
<dbReference type="Pfam" id="PF03576">
    <property type="entry name" value="Peptidase_S58"/>
    <property type="match status" value="1"/>
</dbReference>
<dbReference type="AlphaFoldDB" id="A0A537JW12"/>
<organism evidence="2 3">
    <name type="scientific">Candidatus Segetimicrobium genomatis</name>
    <dbReference type="NCBI Taxonomy" id="2569760"/>
    <lineage>
        <taxon>Bacteria</taxon>
        <taxon>Bacillati</taxon>
        <taxon>Candidatus Sysuimicrobiota</taxon>
        <taxon>Candidatus Sysuimicrobiia</taxon>
        <taxon>Candidatus Sysuimicrobiales</taxon>
        <taxon>Candidatus Segetimicrobiaceae</taxon>
        <taxon>Candidatus Segetimicrobium</taxon>
    </lineage>
</organism>
<dbReference type="PANTHER" id="PTHR36512:SF3">
    <property type="entry name" value="BLR5678 PROTEIN"/>
    <property type="match status" value="1"/>
</dbReference>
<name>A0A537JW12_9BACT</name>
<accession>A0A537JW12</accession>
<evidence type="ECO:0000256" key="1">
    <source>
        <dbReference type="ARBA" id="ARBA00007068"/>
    </source>
</evidence>
<sequence>MGRARLRDLGLTIGRMPPGPLNAITDVPGVLVGHRTVIRDTPRVTRTGVTMVVPREGSIWTDYAFAGYHSFNGNGEMTGIPWIEESGLLGSPIGITNTYAVGIVRDALVGYAVEHGYSHRFHLPVVAETYDGYLNDIDAFPLTREDAFAALAAARCGPVDEGNVGGGTGMRCHGWKGGIGTSSRRVEAPSGAYTVGALVQANYGRRHHLRVDGVPVGRELDARADAGEP</sequence>
<evidence type="ECO:0000313" key="3">
    <source>
        <dbReference type="Proteomes" id="UP000318509"/>
    </source>
</evidence>
<gene>
    <name evidence="2" type="ORF">E6H00_14995</name>
</gene>
<dbReference type="PANTHER" id="PTHR36512">
    <property type="entry name" value="D-AMINOPEPTIDASE"/>
    <property type="match status" value="1"/>
</dbReference>
<dbReference type="GO" id="GO:0004177">
    <property type="term" value="F:aminopeptidase activity"/>
    <property type="evidence" value="ECO:0007669"/>
    <property type="project" value="TreeGrafter"/>
</dbReference>
<feature type="non-terminal residue" evidence="2">
    <location>
        <position position="229"/>
    </location>
</feature>
<evidence type="ECO:0000313" key="2">
    <source>
        <dbReference type="EMBL" id="TMI87690.1"/>
    </source>
</evidence>
<dbReference type="Proteomes" id="UP000318509">
    <property type="component" value="Unassembled WGS sequence"/>
</dbReference>
<dbReference type="InterPro" id="IPR005321">
    <property type="entry name" value="Peptidase_S58_DmpA"/>
</dbReference>
<comment type="similarity">
    <text evidence="1">Belongs to the peptidase S58 family.</text>
</comment>
<dbReference type="InterPro" id="IPR016117">
    <property type="entry name" value="ArgJ-like_dom_sf"/>
</dbReference>
<reference evidence="2 3" key="1">
    <citation type="journal article" date="2019" name="Nat. Microbiol.">
        <title>Mediterranean grassland soil C-N compound turnover is dependent on rainfall and depth, and is mediated by genomically divergent microorganisms.</title>
        <authorList>
            <person name="Diamond S."/>
            <person name="Andeer P.F."/>
            <person name="Li Z."/>
            <person name="Crits-Christoph A."/>
            <person name="Burstein D."/>
            <person name="Anantharaman K."/>
            <person name="Lane K.R."/>
            <person name="Thomas B.C."/>
            <person name="Pan C."/>
            <person name="Northen T.R."/>
            <person name="Banfield J.F."/>
        </authorList>
    </citation>
    <scope>NUCLEOTIDE SEQUENCE [LARGE SCALE GENOMIC DNA]</scope>
    <source>
        <strain evidence="2">NP_3</strain>
    </source>
</reference>
<dbReference type="Gene3D" id="3.60.70.12">
    <property type="entry name" value="L-amino peptidase D-ALA esterase/amidase"/>
    <property type="match status" value="1"/>
</dbReference>
<comment type="caution">
    <text evidence="2">The sequence shown here is derived from an EMBL/GenBank/DDBJ whole genome shotgun (WGS) entry which is preliminary data.</text>
</comment>
<protein>
    <submittedName>
        <fullName evidence="2">S58 family peptidase</fullName>
    </submittedName>
</protein>
<dbReference type="SUPFAM" id="SSF56266">
    <property type="entry name" value="DmpA/ArgJ-like"/>
    <property type="match status" value="1"/>
</dbReference>
<proteinExistence type="inferred from homology"/>